<evidence type="ECO:0000313" key="1">
    <source>
        <dbReference type="EMBL" id="RCW29699.1"/>
    </source>
</evidence>
<dbReference type="InterPro" id="IPR019861">
    <property type="entry name" value="PorP/SprF_Bacteroidetes"/>
</dbReference>
<sequence>MTSIYRIFTIILLSLSLITAKAQEEPLYTNYINNPLELNPAIAGTIDGLNMNLLTRHQWVGIDGYPASYSFGAHTPYQRQNFGIGLSLMTDRVGPVRNTHFKASYAYQITVARGMHLSMGLNAGITNFSATISDLELTESNDHHFQSDLNRTSPIFGIGFYLYTDEYFAGISSPRMIRVKLEDEYRESNTSYDAPIFLMGGYQFNIDHEWQFLPSALITVMPGAPISADITTRFLYQDQYYMGAHYRIGDAAGLFFNIQITEFLKAGYAFDFTLNKLSRVNSGSHEFMVAYRLDNLW</sequence>
<dbReference type="EMBL" id="QPIZ01000026">
    <property type="protein sequence ID" value="RCW29699.1"/>
    <property type="molecule type" value="Genomic_DNA"/>
</dbReference>
<gene>
    <name evidence="1" type="ORF">DFO77_12658</name>
</gene>
<reference evidence="1 2" key="1">
    <citation type="submission" date="2018-07" db="EMBL/GenBank/DDBJ databases">
        <title>Freshwater and sediment microbial communities from various areas in North America, analyzing microbe dynamics in response to fracking.</title>
        <authorList>
            <person name="Lamendella R."/>
        </authorList>
    </citation>
    <scope>NUCLEOTIDE SEQUENCE [LARGE SCALE GENOMIC DNA]</scope>
    <source>
        <strain evidence="1 2">160A</strain>
    </source>
</reference>
<accession>A0A2T0XFX9</accession>
<dbReference type="STRING" id="1168289.GCA_000259075_03775"/>
<dbReference type="Pfam" id="PF11751">
    <property type="entry name" value="PorP_SprF"/>
    <property type="match status" value="1"/>
</dbReference>
<dbReference type="NCBIfam" id="TIGR03519">
    <property type="entry name" value="T9SS_PorP_fam"/>
    <property type="match status" value="1"/>
</dbReference>
<proteinExistence type="predicted"/>
<name>A0A2T0XFX9_9BACT</name>
<dbReference type="RefSeq" id="WP_106153651.1">
    <property type="nucleotide sequence ID" value="NZ_PVTS01000011.1"/>
</dbReference>
<keyword evidence="2" id="KW-1185">Reference proteome</keyword>
<dbReference type="Proteomes" id="UP000252733">
    <property type="component" value="Unassembled WGS sequence"/>
</dbReference>
<dbReference type="AlphaFoldDB" id="A0A2T0XFX9"/>
<evidence type="ECO:0000313" key="2">
    <source>
        <dbReference type="Proteomes" id="UP000252733"/>
    </source>
</evidence>
<comment type="caution">
    <text evidence="1">The sequence shown here is derived from an EMBL/GenBank/DDBJ whole genome shotgun (WGS) entry which is preliminary data.</text>
</comment>
<protein>
    <submittedName>
        <fullName evidence="1">Type IX secretion system PorP/SprF family membrane protein</fullName>
    </submittedName>
</protein>
<organism evidence="1 2">
    <name type="scientific">Marinilabilia salmonicolor</name>
    <dbReference type="NCBI Taxonomy" id="989"/>
    <lineage>
        <taxon>Bacteria</taxon>
        <taxon>Pseudomonadati</taxon>
        <taxon>Bacteroidota</taxon>
        <taxon>Bacteroidia</taxon>
        <taxon>Marinilabiliales</taxon>
        <taxon>Marinilabiliaceae</taxon>
        <taxon>Marinilabilia</taxon>
    </lineage>
</organism>
<dbReference type="OrthoDB" id="1320396at2"/>